<dbReference type="Gene3D" id="3.10.20.370">
    <property type="match status" value="1"/>
</dbReference>
<gene>
    <name evidence="2" type="ORF">QQF64_019987</name>
</gene>
<dbReference type="InterPro" id="IPR041577">
    <property type="entry name" value="RT_RNaseH_2"/>
</dbReference>
<dbReference type="InterPro" id="IPR043128">
    <property type="entry name" value="Rev_trsase/Diguanyl_cyclase"/>
</dbReference>
<dbReference type="Gene3D" id="3.30.70.270">
    <property type="match status" value="1"/>
</dbReference>
<accession>A0ABR3LJI6</accession>
<dbReference type="Pfam" id="PF17919">
    <property type="entry name" value="RT_RNaseH_2"/>
    <property type="match status" value="1"/>
</dbReference>
<dbReference type="EMBL" id="JAYMGO010000022">
    <property type="protein sequence ID" value="KAL1252191.1"/>
    <property type="molecule type" value="Genomic_DNA"/>
</dbReference>
<evidence type="ECO:0000313" key="2">
    <source>
        <dbReference type="EMBL" id="KAL1252191.1"/>
    </source>
</evidence>
<dbReference type="PANTHER" id="PTHR34072">
    <property type="entry name" value="ENZYMATIC POLYPROTEIN-RELATED"/>
    <property type="match status" value="1"/>
</dbReference>
<feature type="domain" description="Reverse transcriptase/retrotransposon-derived protein RNase H-like" evidence="1">
    <location>
        <begin position="140"/>
        <end position="183"/>
    </location>
</feature>
<protein>
    <recommendedName>
        <fullName evidence="1">Reverse transcriptase/retrotransposon-derived protein RNase H-like domain-containing protein</fullName>
    </recommendedName>
</protein>
<reference evidence="2 3" key="1">
    <citation type="submission" date="2023-09" db="EMBL/GenBank/DDBJ databases">
        <authorList>
            <person name="Wang M."/>
        </authorList>
    </citation>
    <scope>NUCLEOTIDE SEQUENCE [LARGE SCALE GENOMIC DNA]</scope>
    <source>
        <strain evidence="2">GT-2023</strain>
        <tissue evidence="2">Liver</tissue>
    </source>
</reference>
<keyword evidence="3" id="KW-1185">Reference proteome</keyword>
<comment type="caution">
    <text evidence="2">The sequence shown here is derived from an EMBL/GenBank/DDBJ whole genome shotgun (WGS) entry which is preliminary data.</text>
</comment>
<organism evidence="2 3">
    <name type="scientific">Cirrhinus molitorella</name>
    <name type="common">mud carp</name>
    <dbReference type="NCBI Taxonomy" id="172907"/>
    <lineage>
        <taxon>Eukaryota</taxon>
        <taxon>Metazoa</taxon>
        <taxon>Chordata</taxon>
        <taxon>Craniata</taxon>
        <taxon>Vertebrata</taxon>
        <taxon>Euteleostomi</taxon>
        <taxon>Actinopterygii</taxon>
        <taxon>Neopterygii</taxon>
        <taxon>Teleostei</taxon>
        <taxon>Ostariophysi</taxon>
        <taxon>Cypriniformes</taxon>
        <taxon>Cyprinidae</taxon>
        <taxon>Labeoninae</taxon>
        <taxon>Labeonini</taxon>
        <taxon>Cirrhinus</taxon>
    </lineage>
</organism>
<evidence type="ECO:0000259" key="1">
    <source>
        <dbReference type="Pfam" id="PF17919"/>
    </source>
</evidence>
<evidence type="ECO:0000313" key="3">
    <source>
        <dbReference type="Proteomes" id="UP001558613"/>
    </source>
</evidence>
<name>A0ABR3LJI6_9TELE</name>
<dbReference type="SUPFAM" id="SSF56672">
    <property type="entry name" value="DNA/RNA polymerases"/>
    <property type="match status" value="1"/>
</dbReference>
<dbReference type="InterPro" id="IPR043502">
    <property type="entry name" value="DNA/RNA_pol_sf"/>
</dbReference>
<sequence length="185" mass="19929">MKLVAAACLAQYANHVVLFEPPESGLPAGLLASSALVKVSRGTVYVVNVGTIEVILRPATLVAQHLERLAMVQDRLEKEGLKVKLEKCAFFKSEVKRFVEGFAKLPAPLHRLVAEVMGGKTGKRRGQSLVQVWTEQCQTAFSVLAYADFAKPFILEVDASHGGLGAVLSQESEGKIRPVAYASPA</sequence>
<proteinExistence type="predicted"/>
<dbReference type="PANTHER" id="PTHR34072:SF49">
    <property type="entry name" value="RIBONUCLEASE H"/>
    <property type="match status" value="1"/>
</dbReference>
<dbReference type="Proteomes" id="UP001558613">
    <property type="component" value="Unassembled WGS sequence"/>
</dbReference>